<dbReference type="AlphaFoldDB" id="A0A1N6DM33"/>
<dbReference type="STRING" id="226505.SAMN05444394_1132"/>
<keyword evidence="2" id="KW-1185">Reference proteome</keyword>
<sequence>MSAVSYQTLAPSSPVSVTLGSRSKFSEISVGHQEMVKIFNQRSGNRIQGMCKLEKGFDSLFPLFKGMVSLGKPNGLDISYSNEEKSIFFSFDSTKEVEVGKFFSNVLSLLRKEVRFKKVLKEIIENRQRFRAEQSLLHSSLLAD</sequence>
<evidence type="ECO:0000313" key="2">
    <source>
        <dbReference type="Proteomes" id="UP000185221"/>
    </source>
</evidence>
<organism evidence="1 2">
    <name type="scientific">Algoriphagus halophilus</name>
    <dbReference type="NCBI Taxonomy" id="226505"/>
    <lineage>
        <taxon>Bacteria</taxon>
        <taxon>Pseudomonadati</taxon>
        <taxon>Bacteroidota</taxon>
        <taxon>Cytophagia</taxon>
        <taxon>Cytophagales</taxon>
        <taxon>Cyclobacteriaceae</taxon>
        <taxon>Algoriphagus</taxon>
    </lineage>
</organism>
<name>A0A1N6DM33_9BACT</name>
<gene>
    <name evidence="1" type="ORF">SAMN05444394_1132</name>
</gene>
<protein>
    <submittedName>
        <fullName evidence="1">Uncharacterized protein</fullName>
    </submittedName>
</protein>
<accession>A0A1N6DM33</accession>
<dbReference type="RefSeq" id="WP_074223819.1">
    <property type="nucleotide sequence ID" value="NZ_FSRC01000001.1"/>
</dbReference>
<dbReference type="EMBL" id="FSRC01000001">
    <property type="protein sequence ID" value="SIN71852.1"/>
    <property type="molecule type" value="Genomic_DNA"/>
</dbReference>
<reference evidence="2" key="1">
    <citation type="submission" date="2016-11" db="EMBL/GenBank/DDBJ databases">
        <authorList>
            <person name="Varghese N."/>
            <person name="Submissions S."/>
        </authorList>
    </citation>
    <scope>NUCLEOTIDE SEQUENCE [LARGE SCALE GENOMIC DNA]</scope>
    <source>
        <strain evidence="2">DSM 15292</strain>
    </source>
</reference>
<dbReference type="OrthoDB" id="825605at2"/>
<proteinExistence type="predicted"/>
<dbReference type="Proteomes" id="UP000185221">
    <property type="component" value="Unassembled WGS sequence"/>
</dbReference>
<evidence type="ECO:0000313" key="1">
    <source>
        <dbReference type="EMBL" id="SIN71852.1"/>
    </source>
</evidence>